<dbReference type="Proteomes" id="UP000314986">
    <property type="component" value="Unassembled WGS sequence"/>
</dbReference>
<dbReference type="Gene3D" id="3.30.40.10">
    <property type="entry name" value="Zinc/RING finger domain, C3HC4 (zinc finger)"/>
    <property type="match status" value="1"/>
</dbReference>
<evidence type="ECO:0000256" key="6">
    <source>
        <dbReference type="ARBA" id="ARBA00022786"/>
    </source>
</evidence>
<dbReference type="EC" id="2.3.2.27" evidence="2"/>
<reference evidence="11" key="2">
    <citation type="journal article" date="2007" name="PLoS Biol.">
        <title>Survey sequencing and comparative analysis of the elephant shark (Callorhinchus milii) genome.</title>
        <authorList>
            <person name="Venkatesh B."/>
            <person name="Kirkness E.F."/>
            <person name="Loh Y.H."/>
            <person name="Halpern A.L."/>
            <person name="Lee A.P."/>
            <person name="Johnson J."/>
            <person name="Dandona N."/>
            <person name="Viswanathan L.D."/>
            <person name="Tay A."/>
            <person name="Venter J.C."/>
            <person name="Strausberg R.L."/>
            <person name="Brenner S."/>
        </authorList>
    </citation>
    <scope>NUCLEOTIDE SEQUENCE [LARGE SCALE GENOMIC DNA]</scope>
</reference>
<evidence type="ECO:0000256" key="7">
    <source>
        <dbReference type="ARBA" id="ARBA00022833"/>
    </source>
</evidence>
<reference evidence="10" key="5">
    <citation type="submission" date="2025-09" db="UniProtKB">
        <authorList>
            <consortium name="Ensembl"/>
        </authorList>
    </citation>
    <scope>IDENTIFICATION</scope>
</reference>
<comment type="catalytic activity">
    <reaction evidence="1">
        <text>S-ubiquitinyl-[E2 ubiquitin-conjugating enzyme]-L-cysteine + [acceptor protein]-L-lysine = [E2 ubiquitin-conjugating enzyme]-L-cysteine + N(6)-ubiquitinyl-[acceptor protein]-L-lysine.</text>
        <dbReference type="EC" id="2.3.2.27"/>
    </reaction>
</comment>
<protein>
    <recommendedName>
        <fullName evidence="2">RING-type E3 ubiquitin transferase</fullName>
        <ecNumber evidence="2">2.3.2.27</ecNumber>
    </recommendedName>
</protein>
<dbReference type="PANTHER" id="PTHR22937">
    <property type="entry name" value="E3 UBIQUITIN-PROTEIN LIGASE RNF165"/>
    <property type="match status" value="1"/>
</dbReference>
<dbReference type="InterPro" id="IPR011016">
    <property type="entry name" value="Znf_RING-CH"/>
</dbReference>
<evidence type="ECO:0000313" key="11">
    <source>
        <dbReference type="Proteomes" id="UP000314986"/>
    </source>
</evidence>
<reference evidence="10" key="4">
    <citation type="submission" date="2025-08" db="UniProtKB">
        <authorList>
            <consortium name="Ensembl"/>
        </authorList>
    </citation>
    <scope>IDENTIFICATION</scope>
</reference>
<dbReference type="GeneTree" id="ENSGT00940000156997"/>
<dbReference type="InterPro" id="IPR001841">
    <property type="entry name" value="Znf_RING"/>
</dbReference>
<reference evidence="11" key="3">
    <citation type="journal article" date="2014" name="Nature">
        <title>Elephant shark genome provides unique insights into gnathostome evolution.</title>
        <authorList>
            <consortium name="International Elephant Shark Genome Sequencing Consortium"/>
            <person name="Venkatesh B."/>
            <person name="Lee A.P."/>
            <person name="Ravi V."/>
            <person name="Maurya A.K."/>
            <person name="Lian M.M."/>
            <person name="Swann J.B."/>
            <person name="Ohta Y."/>
            <person name="Flajnik M.F."/>
            <person name="Sutoh Y."/>
            <person name="Kasahara M."/>
            <person name="Hoon S."/>
            <person name="Gangu V."/>
            <person name="Roy S.W."/>
            <person name="Irimia M."/>
            <person name="Korzh V."/>
            <person name="Kondrychyn I."/>
            <person name="Lim Z.W."/>
            <person name="Tay B.H."/>
            <person name="Tohari S."/>
            <person name="Kong K.W."/>
            <person name="Ho S."/>
            <person name="Lorente-Galdos B."/>
            <person name="Quilez J."/>
            <person name="Marques-Bonet T."/>
            <person name="Raney B.J."/>
            <person name="Ingham P.W."/>
            <person name="Tay A."/>
            <person name="Hillier L.W."/>
            <person name="Minx P."/>
            <person name="Boehm T."/>
            <person name="Wilson R.K."/>
            <person name="Brenner S."/>
            <person name="Warren W.C."/>
        </authorList>
    </citation>
    <scope>NUCLEOTIDE SEQUENCE [LARGE SCALE GENOMIC DNA]</scope>
</reference>
<dbReference type="SMART" id="SM00184">
    <property type="entry name" value="RING"/>
    <property type="match status" value="1"/>
</dbReference>
<keyword evidence="4" id="KW-0479">Metal-binding</keyword>
<organism evidence="10 11">
    <name type="scientific">Callorhinchus milii</name>
    <name type="common">Ghost shark</name>
    <dbReference type="NCBI Taxonomy" id="7868"/>
    <lineage>
        <taxon>Eukaryota</taxon>
        <taxon>Metazoa</taxon>
        <taxon>Chordata</taxon>
        <taxon>Craniata</taxon>
        <taxon>Vertebrata</taxon>
        <taxon>Chondrichthyes</taxon>
        <taxon>Holocephali</taxon>
        <taxon>Chimaeriformes</taxon>
        <taxon>Callorhinchidae</taxon>
        <taxon>Callorhinchus</taxon>
    </lineage>
</organism>
<keyword evidence="6" id="KW-0833">Ubl conjugation pathway</keyword>
<keyword evidence="5 8" id="KW-0863">Zinc-finger</keyword>
<evidence type="ECO:0000256" key="4">
    <source>
        <dbReference type="ARBA" id="ARBA00022723"/>
    </source>
</evidence>
<dbReference type="PROSITE" id="PS50089">
    <property type="entry name" value="ZF_RING_2"/>
    <property type="match status" value="1"/>
</dbReference>
<dbReference type="InParanoid" id="A0A4W3HX58"/>
<evidence type="ECO:0000256" key="5">
    <source>
        <dbReference type="ARBA" id="ARBA00022771"/>
    </source>
</evidence>
<dbReference type="GO" id="GO:0061630">
    <property type="term" value="F:ubiquitin protein ligase activity"/>
    <property type="evidence" value="ECO:0007669"/>
    <property type="project" value="UniProtKB-EC"/>
</dbReference>
<evidence type="ECO:0000256" key="1">
    <source>
        <dbReference type="ARBA" id="ARBA00000900"/>
    </source>
</evidence>
<dbReference type="GO" id="GO:0005634">
    <property type="term" value="C:nucleus"/>
    <property type="evidence" value="ECO:0007669"/>
    <property type="project" value="TreeGrafter"/>
</dbReference>
<feature type="domain" description="RING-type" evidence="9">
    <location>
        <begin position="121"/>
        <end position="162"/>
    </location>
</feature>
<dbReference type="InterPro" id="IPR013083">
    <property type="entry name" value="Znf_RING/FYVE/PHD"/>
</dbReference>
<dbReference type="GO" id="GO:0008270">
    <property type="term" value="F:zinc ion binding"/>
    <property type="evidence" value="ECO:0007669"/>
    <property type="project" value="UniProtKB-KW"/>
</dbReference>
<evidence type="ECO:0000313" key="10">
    <source>
        <dbReference type="Ensembl" id="ENSCMIP00000020951.1"/>
    </source>
</evidence>
<reference evidence="11" key="1">
    <citation type="journal article" date="2006" name="Science">
        <title>Ancient noncoding elements conserved in the human genome.</title>
        <authorList>
            <person name="Venkatesh B."/>
            <person name="Kirkness E.F."/>
            <person name="Loh Y.H."/>
            <person name="Halpern A.L."/>
            <person name="Lee A.P."/>
            <person name="Johnson J."/>
            <person name="Dandona N."/>
            <person name="Viswanathan L.D."/>
            <person name="Tay A."/>
            <person name="Venter J.C."/>
            <person name="Strausberg R.L."/>
            <person name="Brenner S."/>
        </authorList>
    </citation>
    <scope>NUCLEOTIDE SEQUENCE [LARGE SCALE GENOMIC DNA]</scope>
</reference>
<dbReference type="OMA" id="HYPRNSS"/>
<dbReference type="FunCoup" id="A0A4W3HX58">
    <property type="interactions" value="1"/>
</dbReference>
<proteinExistence type="predicted"/>
<dbReference type="PANTHER" id="PTHR22937:SF65">
    <property type="entry name" value="E3 UBIQUITIN-PROTEIN LIGASE ARK2C"/>
    <property type="match status" value="1"/>
</dbReference>
<keyword evidence="3" id="KW-0808">Transferase</keyword>
<dbReference type="Pfam" id="PF13639">
    <property type="entry name" value="zf-RING_2"/>
    <property type="match status" value="1"/>
</dbReference>
<dbReference type="Ensembl" id="ENSCMIT00000021334.1">
    <property type="protein sequence ID" value="ENSCMIP00000020951.1"/>
    <property type="gene ID" value="ENSCMIG00000009624.1"/>
</dbReference>
<dbReference type="InterPro" id="IPR045191">
    <property type="entry name" value="MBR1/2-like"/>
</dbReference>
<dbReference type="SMART" id="SM00744">
    <property type="entry name" value="RINGv"/>
    <property type="match status" value="1"/>
</dbReference>
<keyword evidence="7" id="KW-0862">Zinc</keyword>
<accession>A0A4W3HX58</accession>
<keyword evidence="11" id="KW-1185">Reference proteome</keyword>
<dbReference type="SUPFAM" id="SSF57850">
    <property type="entry name" value="RING/U-box"/>
    <property type="match status" value="1"/>
</dbReference>
<name>A0A4W3HX58_CALMI</name>
<evidence type="ECO:0000259" key="9">
    <source>
        <dbReference type="PROSITE" id="PS50089"/>
    </source>
</evidence>
<evidence type="ECO:0000256" key="8">
    <source>
        <dbReference type="PROSITE-ProRule" id="PRU00175"/>
    </source>
</evidence>
<dbReference type="AlphaFoldDB" id="A0A4W3HX58"/>
<sequence>DISLEANLALPHSHLLPVHQRFYLVTSRGQFISRSLSLVVPGVRNHHYSHLHLLTLHGLHPGQSPPVRDSYRELLQLEERVGSVRQGLGPDSIERCTFPHKYSKRRQWESSAGETDGDERCTVCLSTLAEGDDVRRLPCMHVFHQTCVDQWLETSSKCPLCRLDIQTQLLGDS</sequence>
<evidence type="ECO:0000256" key="3">
    <source>
        <dbReference type="ARBA" id="ARBA00022679"/>
    </source>
</evidence>
<dbReference type="STRING" id="7868.ENSCMIP00000020951"/>
<evidence type="ECO:0000256" key="2">
    <source>
        <dbReference type="ARBA" id="ARBA00012483"/>
    </source>
</evidence>